<dbReference type="CDD" id="cd17557">
    <property type="entry name" value="REC_Rcp-like"/>
    <property type="match status" value="1"/>
</dbReference>
<dbReference type="PANTHER" id="PTHR44520">
    <property type="entry name" value="RESPONSE REGULATOR RCP1-RELATED"/>
    <property type="match status" value="1"/>
</dbReference>
<dbReference type="SUPFAM" id="SSF52172">
    <property type="entry name" value="CheY-like"/>
    <property type="match status" value="1"/>
</dbReference>
<evidence type="ECO:0000313" key="4">
    <source>
        <dbReference type="Proteomes" id="UP001596432"/>
    </source>
</evidence>
<dbReference type="Proteomes" id="UP001596432">
    <property type="component" value="Unassembled WGS sequence"/>
</dbReference>
<dbReference type="PROSITE" id="PS50110">
    <property type="entry name" value="RESPONSE_REGULATORY"/>
    <property type="match status" value="1"/>
</dbReference>
<dbReference type="InterPro" id="IPR052893">
    <property type="entry name" value="TCS_response_regulator"/>
</dbReference>
<dbReference type="EMBL" id="JBHTAS010000001">
    <property type="protein sequence ID" value="MFC7140063.1"/>
    <property type="molecule type" value="Genomic_DNA"/>
</dbReference>
<accession>A0ABD5XY67</accession>
<keyword evidence="1" id="KW-0597">Phosphoprotein</keyword>
<evidence type="ECO:0000259" key="2">
    <source>
        <dbReference type="PROSITE" id="PS50110"/>
    </source>
</evidence>
<dbReference type="SMART" id="SM00448">
    <property type="entry name" value="REC"/>
    <property type="match status" value="1"/>
</dbReference>
<dbReference type="PANTHER" id="PTHR44520:SF2">
    <property type="entry name" value="RESPONSE REGULATOR RCP1"/>
    <property type="match status" value="1"/>
</dbReference>
<feature type="modified residue" description="4-aspartylphosphate" evidence="1">
    <location>
        <position position="67"/>
    </location>
</feature>
<dbReference type="AlphaFoldDB" id="A0ABD5XY67"/>
<protein>
    <submittedName>
        <fullName evidence="3">Response regulator</fullName>
    </submittedName>
</protein>
<dbReference type="Pfam" id="PF00072">
    <property type="entry name" value="Response_reg"/>
    <property type="match status" value="1"/>
</dbReference>
<feature type="domain" description="Response regulatory" evidence="2">
    <location>
        <begin position="9"/>
        <end position="132"/>
    </location>
</feature>
<evidence type="ECO:0000313" key="3">
    <source>
        <dbReference type="EMBL" id="MFC7140063.1"/>
    </source>
</evidence>
<dbReference type="InterPro" id="IPR011006">
    <property type="entry name" value="CheY-like_superfamily"/>
</dbReference>
<sequence>MECPNIFGDILLVEDNPGDVRLTKEMLKETDLDPTTHVVSDGVEALEFLKQQGEYFDAPRPDVILLDLHLSRMDGEEVLAEMEDEMREIPIIAISGSQQGAVLKLDDLEEQVDACLEKPIQPDEFEALARSL</sequence>
<proteinExistence type="predicted"/>
<gene>
    <name evidence="3" type="ORF">ACFQMA_09480</name>
</gene>
<name>A0ABD5XY67_9EURY</name>
<keyword evidence="4" id="KW-1185">Reference proteome</keyword>
<dbReference type="GeneID" id="78820337"/>
<comment type="caution">
    <text evidence="3">The sequence shown here is derived from an EMBL/GenBank/DDBJ whole genome shotgun (WGS) entry which is preliminary data.</text>
</comment>
<organism evidence="3 4">
    <name type="scientific">Halosimplex aquaticum</name>
    <dbReference type="NCBI Taxonomy" id="3026162"/>
    <lineage>
        <taxon>Archaea</taxon>
        <taxon>Methanobacteriati</taxon>
        <taxon>Methanobacteriota</taxon>
        <taxon>Stenosarchaea group</taxon>
        <taxon>Halobacteria</taxon>
        <taxon>Halobacteriales</taxon>
        <taxon>Haloarculaceae</taxon>
        <taxon>Halosimplex</taxon>
    </lineage>
</organism>
<reference evidence="3 4" key="1">
    <citation type="journal article" date="2019" name="Int. J. Syst. Evol. Microbiol.">
        <title>The Global Catalogue of Microorganisms (GCM) 10K type strain sequencing project: providing services to taxonomists for standard genome sequencing and annotation.</title>
        <authorList>
            <consortium name="The Broad Institute Genomics Platform"/>
            <consortium name="The Broad Institute Genome Sequencing Center for Infectious Disease"/>
            <person name="Wu L."/>
            <person name="Ma J."/>
        </authorList>
    </citation>
    <scope>NUCLEOTIDE SEQUENCE [LARGE SCALE GENOMIC DNA]</scope>
    <source>
        <strain evidence="3 4">XZYJT29</strain>
    </source>
</reference>
<dbReference type="InterPro" id="IPR001789">
    <property type="entry name" value="Sig_transdc_resp-reg_receiver"/>
</dbReference>
<dbReference type="RefSeq" id="WP_274325630.1">
    <property type="nucleotide sequence ID" value="NZ_CP118158.1"/>
</dbReference>
<dbReference type="Gene3D" id="3.40.50.2300">
    <property type="match status" value="1"/>
</dbReference>
<evidence type="ECO:0000256" key="1">
    <source>
        <dbReference type="PROSITE-ProRule" id="PRU00169"/>
    </source>
</evidence>